<accession>A0A1Y4N589</accession>
<protein>
    <submittedName>
        <fullName evidence="2">Uncharacterized protein</fullName>
    </submittedName>
</protein>
<evidence type="ECO:0000313" key="3">
    <source>
        <dbReference type="Proteomes" id="UP000196386"/>
    </source>
</evidence>
<sequence>MSLRLSSLRNSVYMLESELRHAKENNERLQSAKEKYSEAYSIYSSMDEYYKNLKSMNVLMTVALNKYRSNAIKVLEQEIANCLKLVFPEEDYNVRIDWKTNSGSGEPSAVMMIGKRMPDGTYDYMPPSLQNGGLAKQLISFSAVSSILAMLGCKCIFVDEAFNSGDGRSLQELAPLLMSLLDKGIQITGIEHKMQVFDGLPRRVFDLQKNRITGSVSIVETNDYNMDDLKEVSKLAQGLEELKPDAKEDTVDTIDDWLLTN</sequence>
<feature type="coiled-coil region" evidence="1">
    <location>
        <begin position="5"/>
        <end position="39"/>
    </location>
</feature>
<organism evidence="2 3">
    <name type="scientific">Anaerotruncus colihominis</name>
    <dbReference type="NCBI Taxonomy" id="169435"/>
    <lineage>
        <taxon>Bacteria</taxon>
        <taxon>Bacillati</taxon>
        <taxon>Bacillota</taxon>
        <taxon>Clostridia</taxon>
        <taxon>Eubacteriales</taxon>
        <taxon>Oscillospiraceae</taxon>
        <taxon>Anaerotruncus</taxon>
    </lineage>
</organism>
<comment type="caution">
    <text evidence="2">The sequence shown here is derived from an EMBL/GenBank/DDBJ whole genome shotgun (WGS) entry which is preliminary data.</text>
</comment>
<dbReference type="InterPro" id="IPR027417">
    <property type="entry name" value="P-loop_NTPase"/>
</dbReference>
<keyword evidence="1" id="KW-0175">Coiled coil</keyword>
<dbReference type="Gene3D" id="3.40.50.300">
    <property type="entry name" value="P-loop containing nucleotide triphosphate hydrolases"/>
    <property type="match status" value="1"/>
</dbReference>
<proteinExistence type="predicted"/>
<gene>
    <name evidence="2" type="ORF">B5F11_03935</name>
</gene>
<dbReference type="EMBL" id="NFKP01000003">
    <property type="protein sequence ID" value="OUP70599.1"/>
    <property type="molecule type" value="Genomic_DNA"/>
</dbReference>
<evidence type="ECO:0000256" key="1">
    <source>
        <dbReference type="SAM" id="Coils"/>
    </source>
</evidence>
<dbReference type="AlphaFoldDB" id="A0A1Y4N589"/>
<reference evidence="3" key="1">
    <citation type="submission" date="2017-04" db="EMBL/GenBank/DDBJ databases">
        <title>Function of individual gut microbiota members based on whole genome sequencing of pure cultures obtained from chicken caecum.</title>
        <authorList>
            <person name="Medvecky M."/>
            <person name="Cejkova D."/>
            <person name="Polansky O."/>
            <person name="Karasova D."/>
            <person name="Kubasova T."/>
            <person name="Cizek A."/>
            <person name="Rychlik I."/>
        </authorList>
    </citation>
    <scope>NUCLEOTIDE SEQUENCE [LARGE SCALE GENOMIC DNA]</scope>
    <source>
        <strain evidence="3">An175</strain>
    </source>
</reference>
<dbReference type="SUPFAM" id="SSF52540">
    <property type="entry name" value="P-loop containing nucleoside triphosphate hydrolases"/>
    <property type="match status" value="1"/>
</dbReference>
<name>A0A1Y4N589_9FIRM</name>
<evidence type="ECO:0000313" key="2">
    <source>
        <dbReference type="EMBL" id="OUP70599.1"/>
    </source>
</evidence>
<dbReference type="Proteomes" id="UP000196386">
    <property type="component" value="Unassembled WGS sequence"/>
</dbReference>
<dbReference type="RefSeq" id="WP_087299711.1">
    <property type="nucleotide sequence ID" value="NZ_NFKQ01000002.1"/>
</dbReference>